<sequence length="346" mass="39030">MPDAIPLMRTGLMESIILEARDMGIFTPPYEKEAGLPPLPWGEQPPGIAMPLAMGMDFLEIVARKEGLPLFGYQVVNQNSLPLIRSFHLQCRACANVGELIRQFITQAQEQTSIADYRLIQTREAATLAHCGHSPRKHCLQTDLYTVAILIQLLQRVLGSQWMPGQIHLRSEKIKAIERASVFRGVDIRFNQPYRAIVFSRELLQAGIPSFQDHPAPGTDKRPELPREGISRQLEALLPAYLATGMLNSKMLEKISGMSFRTLQRRLQQEGHQYSEILLKVRLQQARELLHRTDHNLASIAGKLGYSNTPNFIRAFRHWTGISPGEYRRLYKAGTKASNTTTPLSS</sequence>
<keyword evidence="3" id="KW-0804">Transcription</keyword>
<keyword evidence="6" id="KW-1185">Reference proteome</keyword>
<dbReference type="InterPro" id="IPR020449">
    <property type="entry name" value="Tscrpt_reg_AraC-type_HTH"/>
</dbReference>
<dbReference type="InterPro" id="IPR009057">
    <property type="entry name" value="Homeodomain-like_sf"/>
</dbReference>
<proteinExistence type="predicted"/>
<keyword evidence="2" id="KW-0238">DNA-binding</keyword>
<dbReference type="Pfam" id="PF12625">
    <property type="entry name" value="Arabinose_bd"/>
    <property type="match status" value="1"/>
</dbReference>
<dbReference type="Gene3D" id="1.10.10.60">
    <property type="entry name" value="Homeodomain-like"/>
    <property type="match status" value="1"/>
</dbReference>
<dbReference type="PANTHER" id="PTHR47894">
    <property type="entry name" value="HTH-TYPE TRANSCRIPTIONAL REGULATOR GADX"/>
    <property type="match status" value="1"/>
</dbReference>
<organism evidence="5 6">
    <name type="scientific">Thiolapillus brandeum</name>
    <dbReference type="NCBI Taxonomy" id="1076588"/>
    <lineage>
        <taxon>Bacteria</taxon>
        <taxon>Pseudomonadati</taxon>
        <taxon>Pseudomonadota</taxon>
        <taxon>Gammaproteobacteria</taxon>
        <taxon>Chromatiales</taxon>
        <taxon>Sedimenticolaceae</taxon>
        <taxon>Thiolapillus</taxon>
    </lineage>
</organism>
<evidence type="ECO:0000256" key="3">
    <source>
        <dbReference type="ARBA" id="ARBA00023163"/>
    </source>
</evidence>
<dbReference type="GO" id="GO:0003700">
    <property type="term" value="F:DNA-binding transcription factor activity"/>
    <property type="evidence" value="ECO:0007669"/>
    <property type="project" value="InterPro"/>
</dbReference>
<dbReference type="KEGG" id="tbn:TBH_C2168"/>
<gene>
    <name evidence="5" type="ORF">TBH_C2168</name>
</gene>
<evidence type="ECO:0000259" key="4">
    <source>
        <dbReference type="PROSITE" id="PS01124"/>
    </source>
</evidence>
<dbReference type="InterPro" id="IPR032687">
    <property type="entry name" value="AraC-type_N"/>
</dbReference>
<reference evidence="5 6" key="1">
    <citation type="journal article" date="2014" name="PLoS ONE">
        <title>Physiological and genomic features of a novel sulfur-oxidizing gammaproteobacterium belonging to a previously uncultivated symbiotic lineage isolated from a hydrothermal vent.</title>
        <authorList>
            <person name="Nunoura T."/>
            <person name="Takaki Y."/>
            <person name="Kazama H."/>
            <person name="Kakuta J."/>
            <person name="Shimamura S."/>
            <person name="Makita H."/>
            <person name="Hirai M."/>
            <person name="Miyazaki M."/>
            <person name="Takai K."/>
        </authorList>
    </citation>
    <scope>NUCLEOTIDE SEQUENCE [LARGE SCALE GENOMIC DNA]</scope>
    <source>
        <strain evidence="5 6">Hiromi1</strain>
    </source>
</reference>
<dbReference type="RefSeq" id="WP_041068395.1">
    <property type="nucleotide sequence ID" value="NZ_AP012273.1"/>
</dbReference>
<evidence type="ECO:0000313" key="6">
    <source>
        <dbReference type="Proteomes" id="UP000031631"/>
    </source>
</evidence>
<dbReference type="SUPFAM" id="SSF46689">
    <property type="entry name" value="Homeodomain-like"/>
    <property type="match status" value="1"/>
</dbReference>
<accession>A0A7U6GK54</accession>
<name>A0A7U6GK54_9GAMM</name>
<dbReference type="AlphaFoldDB" id="A0A7U6GK54"/>
<protein>
    <submittedName>
        <fullName evidence="5">AraC family transcriptional regulator</fullName>
    </submittedName>
</protein>
<dbReference type="PRINTS" id="PR00032">
    <property type="entry name" value="HTHARAC"/>
</dbReference>
<keyword evidence="1" id="KW-0805">Transcription regulation</keyword>
<dbReference type="GO" id="GO:0000976">
    <property type="term" value="F:transcription cis-regulatory region binding"/>
    <property type="evidence" value="ECO:0007669"/>
    <property type="project" value="TreeGrafter"/>
</dbReference>
<dbReference type="Pfam" id="PF12833">
    <property type="entry name" value="HTH_18"/>
    <property type="match status" value="1"/>
</dbReference>
<dbReference type="EMBL" id="AP012273">
    <property type="protein sequence ID" value="BAO45079.1"/>
    <property type="molecule type" value="Genomic_DNA"/>
</dbReference>
<dbReference type="SMART" id="SM00342">
    <property type="entry name" value="HTH_ARAC"/>
    <property type="match status" value="1"/>
</dbReference>
<evidence type="ECO:0000256" key="1">
    <source>
        <dbReference type="ARBA" id="ARBA00023015"/>
    </source>
</evidence>
<dbReference type="PROSITE" id="PS01124">
    <property type="entry name" value="HTH_ARAC_FAMILY_2"/>
    <property type="match status" value="1"/>
</dbReference>
<dbReference type="PANTHER" id="PTHR47894:SF4">
    <property type="entry name" value="HTH-TYPE TRANSCRIPTIONAL REGULATOR GADX"/>
    <property type="match status" value="1"/>
</dbReference>
<evidence type="ECO:0000313" key="5">
    <source>
        <dbReference type="EMBL" id="BAO45079.1"/>
    </source>
</evidence>
<dbReference type="InterPro" id="IPR018060">
    <property type="entry name" value="HTH_AraC"/>
</dbReference>
<dbReference type="Proteomes" id="UP000031631">
    <property type="component" value="Chromosome"/>
</dbReference>
<dbReference type="GO" id="GO:0005829">
    <property type="term" value="C:cytosol"/>
    <property type="evidence" value="ECO:0007669"/>
    <property type="project" value="TreeGrafter"/>
</dbReference>
<evidence type="ECO:0000256" key="2">
    <source>
        <dbReference type="ARBA" id="ARBA00023125"/>
    </source>
</evidence>
<feature type="domain" description="HTH araC/xylS-type" evidence="4">
    <location>
        <begin position="232"/>
        <end position="330"/>
    </location>
</feature>